<gene>
    <name evidence="2" type="ORF">MKW98_015132</name>
</gene>
<keyword evidence="1" id="KW-0812">Transmembrane</keyword>
<feature type="transmembrane region" description="Helical" evidence="1">
    <location>
        <begin position="7"/>
        <end position="27"/>
    </location>
</feature>
<reference evidence="2" key="1">
    <citation type="submission" date="2022-04" db="EMBL/GenBank/DDBJ databases">
        <title>A functionally conserved STORR gene fusion in Papaver species that diverged 16.8 million years ago.</title>
        <authorList>
            <person name="Catania T."/>
        </authorList>
    </citation>
    <scope>NUCLEOTIDE SEQUENCE</scope>
    <source>
        <strain evidence="2">S-188037</strain>
    </source>
</reference>
<comment type="caution">
    <text evidence="2">The sequence shown here is derived from an EMBL/GenBank/DDBJ whole genome shotgun (WGS) entry which is preliminary data.</text>
</comment>
<keyword evidence="1" id="KW-1133">Transmembrane helix</keyword>
<keyword evidence="1" id="KW-0472">Membrane</keyword>
<protein>
    <submittedName>
        <fullName evidence="2">Uncharacterized protein</fullName>
    </submittedName>
</protein>
<evidence type="ECO:0000256" key="1">
    <source>
        <dbReference type="SAM" id="Phobius"/>
    </source>
</evidence>
<proteinExistence type="predicted"/>
<dbReference type="EMBL" id="JAJJMB010013076">
    <property type="protein sequence ID" value="KAI3871232.1"/>
    <property type="molecule type" value="Genomic_DNA"/>
</dbReference>
<evidence type="ECO:0000313" key="3">
    <source>
        <dbReference type="Proteomes" id="UP001202328"/>
    </source>
</evidence>
<sequence length="133" mass="15379">MERNFRIIFSSVFFFVVMMIMVSTTAARREKVTACVDKALAGLNKTQDFELTAEQLFAFEQIAITEIMKEPLEYEDEEAKEKEKEKVFKEIEESVKRDENFKDLGLEKVDNMILGLKAHTKDEHCDEGVEEGS</sequence>
<dbReference type="AlphaFoldDB" id="A0AAD4S803"/>
<name>A0AAD4S803_9MAGN</name>
<organism evidence="2 3">
    <name type="scientific">Papaver atlanticum</name>
    <dbReference type="NCBI Taxonomy" id="357466"/>
    <lineage>
        <taxon>Eukaryota</taxon>
        <taxon>Viridiplantae</taxon>
        <taxon>Streptophyta</taxon>
        <taxon>Embryophyta</taxon>
        <taxon>Tracheophyta</taxon>
        <taxon>Spermatophyta</taxon>
        <taxon>Magnoliopsida</taxon>
        <taxon>Ranunculales</taxon>
        <taxon>Papaveraceae</taxon>
        <taxon>Papaveroideae</taxon>
        <taxon>Papaver</taxon>
    </lineage>
</organism>
<accession>A0AAD4S803</accession>
<keyword evidence="3" id="KW-1185">Reference proteome</keyword>
<dbReference type="Proteomes" id="UP001202328">
    <property type="component" value="Unassembled WGS sequence"/>
</dbReference>
<evidence type="ECO:0000313" key="2">
    <source>
        <dbReference type="EMBL" id="KAI3871232.1"/>
    </source>
</evidence>